<feature type="transmembrane region" description="Helical" evidence="11">
    <location>
        <begin position="231"/>
        <end position="251"/>
    </location>
</feature>
<evidence type="ECO:0000256" key="9">
    <source>
        <dbReference type="ARBA" id="ARBA00023136"/>
    </source>
</evidence>
<keyword evidence="7 11" id="KW-0812">Transmembrane</keyword>
<dbReference type="InterPro" id="IPR051125">
    <property type="entry name" value="ABC-4/HrtB_transporter"/>
</dbReference>
<feature type="transmembrane region" description="Helical" evidence="11">
    <location>
        <begin position="12"/>
        <end position="36"/>
    </location>
</feature>
<sequence>MKLAWQEIKYYKFRYILIMLIILLLGIMVLFISGLAQGLARENISMLDNMKTEKYVLQDNKQPDITKSIISPEQQKKIEDITDQEPLKLASQTLKINKDEEDVIMTNTVKNEKPELKDGNYPTKDNEVAINTKLTADGIDIGDTIKVKDGKKLKVSGILDDTMYSHSSAVMMSNDGFDNLNKESSTVYPVKDLSQAQQDKIKDISGVKVFSEDDITSEIASYQAEQAPLNMMIISLFVISAIVLSAFFYVMTIQKIPEIGILKAIGIKTRHLISALVIQILITTMIGVLISVGIISGLSLIMPVSMPFHVTPSNLLLVVGVFIVVAIIGAALSLIKLFKVDPIEAIGGGE</sequence>
<dbReference type="KEGG" id="sxo:SXYL_00585"/>
<feature type="transmembrane region" description="Helical" evidence="11">
    <location>
        <begin position="315"/>
        <end position="335"/>
    </location>
</feature>
<dbReference type="EMBL" id="VBTJ01000002">
    <property type="protein sequence ID" value="TLP89357.1"/>
    <property type="molecule type" value="Genomic_DNA"/>
</dbReference>
<evidence type="ECO:0000259" key="12">
    <source>
        <dbReference type="Pfam" id="PF02687"/>
    </source>
</evidence>
<dbReference type="OrthoDB" id="384327at2"/>
<dbReference type="PANTHER" id="PTHR43738">
    <property type="entry name" value="ABC TRANSPORTER, MEMBRANE PROTEIN"/>
    <property type="match status" value="1"/>
</dbReference>
<evidence type="ECO:0000256" key="10">
    <source>
        <dbReference type="ARBA" id="ARBA00024973"/>
    </source>
</evidence>
<evidence type="ECO:0000256" key="5">
    <source>
        <dbReference type="ARBA" id="ARBA00022448"/>
    </source>
</evidence>
<comment type="similarity">
    <text evidence="2">Belongs to the ABC-4 integral membrane protein family. HrtB subfamily.</text>
</comment>
<comment type="subunit">
    <text evidence="3">The complex is composed of two ATP-binding proteins (HrtA), two transmembrane proteins (HrtB) and a solute-binding protein.</text>
</comment>
<dbReference type="GO" id="GO:0005886">
    <property type="term" value="C:plasma membrane"/>
    <property type="evidence" value="ECO:0007669"/>
    <property type="project" value="UniProtKB-SubCell"/>
</dbReference>
<evidence type="ECO:0000256" key="7">
    <source>
        <dbReference type="ARBA" id="ARBA00022692"/>
    </source>
</evidence>
<name>A0A5R9B2M9_STAXY</name>
<comment type="caution">
    <text evidence="13">The sequence shown here is derived from an EMBL/GenBank/DDBJ whole genome shotgun (WGS) entry which is preliminary data.</text>
</comment>
<dbReference type="InterPro" id="IPR003838">
    <property type="entry name" value="ABC3_permease_C"/>
</dbReference>
<dbReference type="RefSeq" id="WP_042362166.1">
    <property type="nucleotide sequence ID" value="NZ_CP008724.1"/>
</dbReference>
<dbReference type="GeneID" id="45496210"/>
<feature type="transmembrane region" description="Helical" evidence="11">
    <location>
        <begin position="272"/>
        <end position="295"/>
    </location>
</feature>
<evidence type="ECO:0000313" key="14">
    <source>
        <dbReference type="Proteomes" id="UP000307747"/>
    </source>
</evidence>
<evidence type="ECO:0000256" key="8">
    <source>
        <dbReference type="ARBA" id="ARBA00022989"/>
    </source>
</evidence>
<evidence type="ECO:0000256" key="4">
    <source>
        <dbReference type="ARBA" id="ARBA00016962"/>
    </source>
</evidence>
<dbReference type="Pfam" id="PF02687">
    <property type="entry name" value="FtsX"/>
    <property type="match status" value="1"/>
</dbReference>
<keyword evidence="9 11" id="KW-0472">Membrane</keyword>
<accession>A0A5R9B2M9</accession>
<keyword evidence="8 11" id="KW-1133">Transmembrane helix</keyword>
<gene>
    <name evidence="13" type="ORF">FEZ53_07775</name>
</gene>
<proteinExistence type="inferred from homology"/>
<evidence type="ECO:0000256" key="6">
    <source>
        <dbReference type="ARBA" id="ARBA00022475"/>
    </source>
</evidence>
<dbReference type="PANTHER" id="PTHR43738:SF1">
    <property type="entry name" value="HEMIN TRANSPORT SYSTEM PERMEASE PROTEIN HRTB-RELATED"/>
    <property type="match status" value="1"/>
</dbReference>
<reference evidence="13 14" key="1">
    <citation type="submission" date="2019-05" db="EMBL/GenBank/DDBJ databases">
        <title>The metagenome of a microbial culture collection derived from dairy environment covers the genomic content of the human microbiome.</title>
        <authorList>
            <person name="Roder T."/>
            <person name="Wuthrich D."/>
            <person name="Sattari Z."/>
            <person name="Von Ah U."/>
            <person name="Bar C."/>
            <person name="Ronchi F."/>
            <person name="Macpherson A.J."/>
            <person name="Ganal-Vonarburg S.C."/>
            <person name="Bruggmann R."/>
            <person name="Vergeres G."/>
        </authorList>
    </citation>
    <scope>NUCLEOTIDE SEQUENCE [LARGE SCALE GENOMIC DNA]</scope>
    <source>
        <strain evidence="13 14">FAM 20833</strain>
    </source>
</reference>
<evidence type="ECO:0000313" key="13">
    <source>
        <dbReference type="EMBL" id="TLP89357.1"/>
    </source>
</evidence>
<dbReference type="KEGG" id="sxl:SXYLSMQ121_0577"/>
<keyword evidence="5" id="KW-0813">Transport</keyword>
<evidence type="ECO:0000256" key="1">
    <source>
        <dbReference type="ARBA" id="ARBA00004651"/>
    </source>
</evidence>
<evidence type="ECO:0000256" key="2">
    <source>
        <dbReference type="ARBA" id="ARBA00008697"/>
    </source>
</evidence>
<protein>
    <recommendedName>
        <fullName evidence="4">Putative hemin transport system permease protein HrtB</fullName>
    </recommendedName>
</protein>
<evidence type="ECO:0000256" key="11">
    <source>
        <dbReference type="SAM" id="Phobius"/>
    </source>
</evidence>
<feature type="domain" description="ABC3 transporter permease C-terminal" evidence="12">
    <location>
        <begin position="231"/>
        <end position="342"/>
    </location>
</feature>
<evidence type="ECO:0000256" key="3">
    <source>
        <dbReference type="ARBA" id="ARBA00011131"/>
    </source>
</evidence>
<keyword evidence="6" id="KW-1003">Cell membrane</keyword>
<comment type="subcellular location">
    <subcellularLocation>
        <location evidence="1">Cell membrane</location>
        <topology evidence="1">Multi-pass membrane protein</topology>
    </subcellularLocation>
</comment>
<comment type="function">
    <text evidence="10">Part of the ABC transporter complex hrt involved in hemin import. Responsible for the translocation of the substrate across the membrane.</text>
</comment>
<dbReference type="AlphaFoldDB" id="A0A5R9B2M9"/>
<organism evidence="13 14">
    <name type="scientific">Staphylococcus xylosus</name>
    <dbReference type="NCBI Taxonomy" id="1288"/>
    <lineage>
        <taxon>Bacteria</taxon>
        <taxon>Bacillati</taxon>
        <taxon>Bacillota</taxon>
        <taxon>Bacilli</taxon>
        <taxon>Bacillales</taxon>
        <taxon>Staphylococcaceae</taxon>
        <taxon>Staphylococcus</taxon>
    </lineage>
</organism>
<dbReference type="Proteomes" id="UP000307747">
    <property type="component" value="Unassembled WGS sequence"/>
</dbReference>